<evidence type="ECO:0000256" key="1">
    <source>
        <dbReference type="SAM" id="MobiDB-lite"/>
    </source>
</evidence>
<evidence type="ECO:0000313" key="2">
    <source>
        <dbReference type="EMBL" id="ERN18681.1"/>
    </source>
</evidence>
<reference evidence="3" key="1">
    <citation type="journal article" date="2013" name="Science">
        <title>The Amborella genome and the evolution of flowering plants.</title>
        <authorList>
            <consortium name="Amborella Genome Project"/>
        </authorList>
    </citation>
    <scope>NUCLEOTIDE SEQUENCE [LARGE SCALE GENOMIC DNA]</scope>
</reference>
<dbReference type="EMBL" id="KI392088">
    <property type="protein sequence ID" value="ERN18681.1"/>
    <property type="molecule type" value="Genomic_DNA"/>
</dbReference>
<protein>
    <submittedName>
        <fullName evidence="2">Uncharacterized protein</fullName>
    </submittedName>
</protein>
<dbReference type="AlphaFoldDB" id="U5CZA9"/>
<gene>
    <name evidence="2" type="ORF">AMTR_s00065p00202730</name>
</gene>
<dbReference type="Proteomes" id="UP000017836">
    <property type="component" value="Unassembled WGS sequence"/>
</dbReference>
<keyword evidence="3" id="KW-1185">Reference proteome</keyword>
<dbReference type="Gramene" id="ERN18681">
    <property type="protein sequence ID" value="ERN18681"/>
    <property type="gene ID" value="AMTR_s00065p00202730"/>
</dbReference>
<proteinExistence type="predicted"/>
<dbReference type="HOGENOM" id="CLU_2944779_0_0_1"/>
<accession>U5CZA9</accession>
<evidence type="ECO:0000313" key="3">
    <source>
        <dbReference type="Proteomes" id="UP000017836"/>
    </source>
</evidence>
<sequence length="60" mass="6492">MAELPLTISNSSADPSSTKKNPSGWPSSIPTLNDFFLDSVSGKYFKLSQQSSTLITELRA</sequence>
<feature type="region of interest" description="Disordered" evidence="1">
    <location>
        <begin position="1"/>
        <end position="28"/>
    </location>
</feature>
<name>U5CZA9_AMBTC</name>
<organism evidence="2 3">
    <name type="scientific">Amborella trichopoda</name>
    <dbReference type="NCBI Taxonomy" id="13333"/>
    <lineage>
        <taxon>Eukaryota</taxon>
        <taxon>Viridiplantae</taxon>
        <taxon>Streptophyta</taxon>
        <taxon>Embryophyta</taxon>
        <taxon>Tracheophyta</taxon>
        <taxon>Spermatophyta</taxon>
        <taxon>Magnoliopsida</taxon>
        <taxon>Amborellales</taxon>
        <taxon>Amborellaceae</taxon>
        <taxon>Amborella</taxon>
    </lineage>
</organism>
<feature type="compositionally biased region" description="Polar residues" evidence="1">
    <location>
        <begin position="7"/>
        <end position="28"/>
    </location>
</feature>